<keyword evidence="3" id="KW-0804">Transcription</keyword>
<accession>A0A1Z5KLQ2</accession>
<keyword evidence="2" id="KW-0238">DNA-binding</keyword>
<feature type="coiled-coil region" evidence="5">
    <location>
        <begin position="219"/>
        <end position="269"/>
    </location>
</feature>
<evidence type="ECO:0000259" key="7">
    <source>
        <dbReference type="PROSITE" id="PS50217"/>
    </source>
</evidence>
<name>A0A1Z5KLQ2_FISSO</name>
<dbReference type="OrthoDB" id="48941at2759"/>
<keyword evidence="4" id="KW-0539">Nucleus</keyword>
<gene>
    <name evidence="8" type="ORF">FisN_9Lh300</name>
</gene>
<feature type="domain" description="BZIP" evidence="7">
    <location>
        <begin position="76"/>
        <end position="124"/>
    </location>
</feature>
<comment type="caution">
    <text evidence="8">The sequence shown here is derived from an EMBL/GenBank/DDBJ whole genome shotgun (WGS) entry which is preliminary data.</text>
</comment>
<dbReference type="InterPro" id="IPR004827">
    <property type="entry name" value="bZIP"/>
</dbReference>
<dbReference type="Pfam" id="PF07716">
    <property type="entry name" value="bZIP_2"/>
    <property type="match status" value="1"/>
</dbReference>
<evidence type="ECO:0000313" key="9">
    <source>
        <dbReference type="Proteomes" id="UP000198406"/>
    </source>
</evidence>
<dbReference type="Proteomes" id="UP000198406">
    <property type="component" value="Unassembled WGS sequence"/>
</dbReference>
<reference evidence="8 9" key="1">
    <citation type="journal article" date="2015" name="Plant Cell">
        <title>Oil accumulation by the oleaginous diatom Fistulifera solaris as revealed by the genome and transcriptome.</title>
        <authorList>
            <person name="Tanaka T."/>
            <person name="Maeda Y."/>
            <person name="Veluchamy A."/>
            <person name="Tanaka M."/>
            <person name="Abida H."/>
            <person name="Marechal E."/>
            <person name="Bowler C."/>
            <person name="Muto M."/>
            <person name="Sunaga Y."/>
            <person name="Tanaka M."/>
            <person name="Yoshino T."/>
            <person name="Taniguchi T."/>
            <person name="Fukuda Y."/>
            <person name="Nemoto M."/>
            <person name="Matsumoto M."/>
            <person name="Wong P.S."/>
            <person name="Aburatani S."/>
            <person name="Fujibuchi W."/>
        </authorList>
    </citation>
    <scope>NUCLEOTIDE SEQUENCE [LARGE SCALE GENOMIC DNA]</scope>
    <source>
        <strain evidence="8 9">JPCC DA0580</strain>
    </source>
</reference>
<organism evidence="8 9">
    <name type="scientific">Fistulifera solaris</name>
    <name type="common">Oleaginous diatom</name>
    <dbReference type="NCBI Taxonomy" id="1519565"/>
    <lineage>
        <taxon>Eukaryota</taxon>
        <taxon>Sar</taxon>
        <taxon>Stramenopiles</taxon>
        <taxon>Ochrophyta</taxon>
        <taxon>Bacillariophyta</taxon>
        <taxon>Bacillariophyceae</taxon>
        <taxon>Bacillariophycidae</taxon>
        <taxon>Naviculales</taxon>
        <taxon>Naviculaceae</taxon>
        <taxon>Fistulifera</taxon>
    </lineage>
</organism>
<protein>
    <recommendedName>
        <fullName evidence="7">BZIP domain-containing protein</fullName>
    </recommendedName>
</protein>
<dbReference type="PANTHER" id="PTHR45764:SF38">
    <property type="entry name" value="BZIP TRANSCRIPTION FACTOR 44"/>
    <property type="match status" value="1"/>
</dbReference>
<dbReference type="SMART" id="SM00338">
    <property type="entry name" value="BRLZ"/>
    <property type="match status" value="2"/>
</dbReference>
<feature type="compositionally biased region" description="Polar residues" evidence="6">
    <location>
        <begin position="52"/>
        <end position="66"/>
    </location>
</feature>
<dbReference type="InParanoid" id="A0A1Z5KLQ2"/>
<dbReference type="PANTHER" id="PTHR45764">
    <property type="entry name" value="BZIP TRANSCRIPTION FACTOR 44"/>
    <property type="match status" value="1"/>
</dbReference>
<dbReference type="InterPro" id="IPR046347">
    <property type="entry name" value="bZIP_sf"/>
</dbReference>
<sequence length="334" mass="37965">MNTSHDNQSIALAFAVAALQHGESSFPGSNIPQSIFEEQRHTMTHTEILETSSHASPTVPTGQEQAISRRPKEGWEQRLAKSRERNREHARRTRIRKKEHLEALQSKVRELEAERKNLKQKMEECNIASILLGMSSNEEEPHNDVDVDMFRSKKERKNETHVTVLTEGKRKRFFVESNDYQFSSKSMKVSIDGELTILGGGCHVNWKTGVYSDNKGFHKTLTNEQLQKLRRERNRMHAKLTRDRKKCFISVLEKTVEDLEMDIQTIRETLARVSVSGMAPTSQIVTPSRSPIVSPTLSHQEPEDDVSAYSMDPQPTSAAISVQHAPRNGIDLSI</sequence>
<dbReference type="PROSITE" id="PS50217">
    <property type="entry name" value="BZIP"/>
    <property type="match status" value="1"/>
</dbReference>
<feature type="region of interest" description="Disordered" evidence="6">
    <location>
        <begin position="278"/>
        <end position="334"/>
    </location>
</feature>
<evidence type="ECO:0000256" key="2">
    <source>
        <dbReference type="ARBA" id="ARBA00023125"/>
    </source>
</evidence>
<evidence type="ECO:0000313" key="8">
    <source>
        <dbReference type="EMBL" id="GAX26992.1"/>
    </source>
</evidence>
<dbReference type="CDD" id="cd14809">
    <property type="entry name" value="bZIP_AUREO-like"/>
    <property type="match status" value="2"/>
</dbReference>
<dbReference type="EMBL" id="BDSP01000252">
    <property type="protein sequence ID" value="GAX26992.1"/>
    <property type="molecule type" value="Genomic_DNA"/>
</dbReference>
<evidence type="ECO:0000256" key="6">
    <source>
        <dbReference type="SAM" id="MobiDB-lite"/>
    </source>
</evidence>
<keyword evidence="5" id="KW-0175">Coiled coil</keyword>
<feature type="region of interest" description="Disordered" evidence="6">
    <location>
        <begin position="52"/>
        <end position="93"/>
    </location>
</feature>
<evidence type="ECO:0000256" key="3">
    <source>
        <dbReference type="ARBA" id="ARBA00023163"/>
    </source>
</evidence>
<evidence type="ECO:0000256" key="4">
    <source>
        <dbReference type="ARBA" id="ARBA00023242"/>
    </source>
</evidence>
<proteinExistence type="predicted"/>
<keyword evidence="1" id="KW-0805">Transcription regulation</keyword>
<feature type="compositionally biased region" description="Polar residues" evidence="6">
    <location>
        <begin position="279"/>
        <end position="299"/>
    </location>
</feature>
<dbReference type="GO" id="GO:0003700">
    <property type="term" value="F:DNA-binding transcription factor activity"/>
    <property type="evidence" value="ECO:0007669"/>
    <property type="project" value="InterPro"/>
</dbReference>
<feature type="compositionally biased region" description="Basic and acidic residues" evidence="6">
    <location>
        <begin position="70"/>
        <end position="87"/>
    </location>
</feature>
<dbReference type="Gene3D" id="1.20.5.170">
    <property type="match status" value="2"/>
</dbReference>
<evidence type="ECO:0000256" key="1">
    <source>
        <dbReference type="ARBA" id="ARBA00023015"/>
    </source>
</evidence>
<dbReference type="GO" id="GO:0003677">
    <property type="term" value="F:DNA binding"/>
    <property type="evidence" value="ECO:0007669"/>
    <property type="project" value="UniProtKB-KW"/>
</dbReference>
<evidence type="ECO:0000256" key="5">
    <source>
        <dbReference type="SAM" id="Coils"/>
    </source>
</evidence>
<dbReference type="SUPFAM" id="SSF57959">
    <property type="entry name" value="Leucine zipper domain"/>
    <property type="match status" value="2"/>
</dbReference>
<keyword evidence="9" id="KW-1185">Reference proteome</keyword>
<dbReference type="AlphaFoldDB" id="A0A1Z5KLQ2"/>